<feature type="chain" id="PRO_5038887541" evidence="1">
    <location>
        <begin position="22"/>
        <end position="219"/>
    </location>
</feature>
<dbReference type="InterPro" id="IPR012347">
    <property type="entry name" value="Ferritin-like"/>
</dbReference>
<dbReference type="Pfam" id="PF03713">
    <property type="entry name" value="DUF305"/>
    <property type="match status" value="1"/>
</dbReference>
<dbReference type="Proteomes" id="UP000320216">
    <property type="component" value="Chromosome"/>
</dbReference>
<keyword evidence="1" id="KW-0732">Signal</keyword>
<keyword evidence="4" id="KW-1185">Reference proteome</keyword>
<accession>A0A5B8M6Y8</accession>
<evidence type="ECO:0000259" key="2">
    <source>
        <dbReference type="Pfam" id="PF03713"/>
    </source>
</evidence>
<proteinExistence type="predicted"/>
<dbReference type="PANTHER" id="PTHR36933:SF1">
    <property type="entry name" value="SLL0788 PROTEIN"/>
    <property type="match status" value="1"/>
</dbReference>
<organism evidence="3 4">
    <name type="scientific">Humibacter ginsenosidimutans</name>
    <dbReference type="NCBI Taxonomy" id="2599293"/>
    <lineage>
        <taxon>Bacteria</taxon>
        <taxon>Bacillati</taxon>
        <taxon>Actinomycetota</taxon>
        <taxon>Actinomycetes</taxon>
        <taxon>Micrococcales</taxon>
        <taxon>Microbacteriaceae</taxon>
        <taxon>Humibacter</taxon>
    </lineage>
</organism>
<dbReference type="RefSeq" id="WP_022900104.1">
    <property type="nucleotide sequence ID" value="NZ_CP042305.1"/>
</dbReference>
<evidence type="ECO:0000256" key="1">
    <source>
        <dbReference type="SAM" id="SignalP"/>
    </source>
</evidence>
<feature type="signal peptide" evidence="1">
    <location>
        <begin position="1"/>
        <end position="21"/>
    </location>
</feature>
<evidence type="ECO:0000313" key="3">
    <source>
        <dbReference type="EMBL" id="QDZ15919.1"/>
    </source>
</evidence>
<name>A0A5B8M6Y8_9MICO</name>
<protein>
    <submittedName>
        <fullName evidence="3">DUF305 domain-containing protein</fullName>
    </submittedName>
</protein>
<dbReference type="PROSITE" id="PS51257">
    <property type="entry name" value="PROKAR_LIPOPROTEIN"/>
    <property type="match status" value="1"/>
</dbReference>
<evidence type="ECO:0000313" key="4">
    <source>
        <dbReference type="Proteomes" id="UP000320216"/>
    </source>
</evidence>
<dbReference type="AlphaFoldDB" id="A0A5B8M6Y8"/>
<dbReference type="InterPro" id="IPR005183">
    <property type="entry name" value="DUF305_CopM-like"/>
</dbReference>
<dbReference type="OrthoDB" id="26872at2"/>
<dbReference type="PANTHER" id="PTHR36933">
    <property type="entry name" value="SLL0788 PROTEIN"/>
    <property type="match status" value="1"/>
</dbReference>
<dbReference type="KEGG" id="huw:FPZ11_15070"/>
<sequence>MKFAPRAALAGVVLAAGGLLAGCTSSGMGDMPGMSHSSSTPAGTHNAQDAMFAQMMIVHHQGAIEMAGLAPTRAASAQVKDLAVKIKDAQQPEIDEMKAWLKGWGEPLTMPEMGSGSSPSPSDMSGMDMSTPMPTDGAGMNSMPGMTPQDMAQLKAATGPAFDKAFLSLMIQHHQGAIDMAKQEQSGGKDTKAKKLADNIVNSQSQEVTEMQAMLTSLG</sequence>
<dbReference type="EMBL" id="CP042305">
    <property type="protein sequence ID" value="QDZ15919.1"/>
    <property type="molecule type" value="Genomic_DNA"/>
</dbReference>
<reference evidence="3 4" key="1">
    <citation type="submission" date="2019-07" db="EMBL/GenBank/DDBJ databases">
        <title>Full genome sequence of Humibacter sp. WJ7-1.</title>
        <authorList>
            <person name="Im W.-T."/>
        </authorList>
    </citation>
    <scope>NUCLEOTIDE SEQUENCE [LARGE SCALE GENOMIC DNA]</scope>
    <source>
        <strain evidence="3 4">WJ7-1</strain>
    </source>
</reference>
<feature type="domain" description="DUF305" evidence="2">
    <location>
        <begin position="49"/>
        <end position="215"/>
    </location>
</feature>
<gene>
    <name evidence="3" type="ORF">FPZ11_15070</name>
</gene>
<dbReference type="Gene3D" id="1.20.1260.10">
    <property type="match status" value="1"/>
</dbReference>